<evidence type="ECO:0000313" key="10">
    <source>
        <dbReference type="Proteomes" id="UP000332515"/>
    </source>
</evidence>
<name>A0A6A7Y0C7_9HYPH</name>
<dbReference type="AlphaFoldDB" id="A0A6A7Y0C7"/>
<dbReference type="InterPro" id="IPR017872">
    <property type="entry name" value="Pyrmidine_PPase_CS"/>
</dbReference>
<dbReference type="NCBIfam" id="NF004490">
    <property type="entry name" value="PRK05820.1"/>
    <property type="match status" value="1"/>
</dbReference>
<dbReference type="InterPro" id="IPR013465">
    <property type="entry name" value="Thymidine_Pase"/>
</dbReference>
<comment type="pathway">
    <text evidence="7">Pyrimidine metabolism; dTMP biosynthesis via salvage pathway; dTMP from thymine: step 1/2.</text>
</comment>
<dbReference type="Gene3D" id="3.90.1170.30">
    <property type="entry name" value="Pyrimidine nucleoside phosphorylase-like, C-terminal domain"/>
    <property type="match status" value="1"/>
</dbReference>
<dbReference type="SUPFAM" id="SSF54680">
    <property type="entry name" value="Pyrimidine nucleoside phosphorylase C-terminal domain"/>
    <property type="match status" value="1"/>
</dbReference>
<dbReference type="GO" id="GO:0005829">
    <property type="term" value="C:cytosol"/>
    <property type="evidence" value="ECO:0007669"/>
    <property type="project" value="TreeGrafter"/>
</dbReference>
<evidence type="ECO:0000313" key="9">
    <source>
        <dbReference type="EMBL" id="MQT11948.1"/>
    </source>
</evidence>
<evidence type="ECO:0000256" key="6">
    <source>
        <dbReference type="ARBA" id="ARBA00048550"/>
    </source>
</evidence>
<dbReference type="PANTHER" id="PTHR10515:SF0">
    <property type="entry name" value="THYMIDINE PHOSPHORYLASE"/>
    <property type="match status" value="1"/>
</dbReference>
<accession>A0A6A7Y0C7</accession>
<dbReference type="InterPro" id="IPR018090">
    <property type="entry name" value="Pyrmidine_PPas_bac/euk"/>
</dbReference>
<dbReference type="EMBL" id="VWNA01000001">
    <property type="protein sequence ID" value="MQT11948.1"/>
    <property type="molecule type" value="Genomic_DNA"/>
</dbReference>
<dbReference type="PROSITE" id="PS00647">
    <property type="entry name" value="THYMID_PHOSPHORYLASE"/>
    <property type="match status" value="1"/>
</dbReference>
<dbReference type="Gene3D" id="3.40.1030.10">
    <property type="entry name" value="Nucleoside phosphorylase/phosphoribosyltransferase catalytic domain"/>
    <property type="match status" value="1"/>
</dbReference>
<dbReference type="InterPro" id="IPR000312">
    <property type="entry name" value="Glycosyl_Trfase_fam3"/>
</dbReference>
<evidence type="ECO:0000259" key="8">
    <source>
        <dbReference type="SMART" id="SM00941"/>
    </source>
</evidence>
<dbReference type="GO" id="GO:0009032">
    <property type="term" value="F:thymidine phosphorylase activity"/>
    <property type="evidence" value="ECO:0007669"/>
    <property type="project" value="UniProtKB-UniRule"/>
</dbReference>
<evidence type="ECO:0000256" key="7">
    <source>
        <dbReference type="HAMAP-Rule" id="MF_01628"/>
    </source>
</evidence>
<gene>
    <name evidence="7 9" type="primary">deoA</name>
    <name evidence="9" type="ORF">F0357_04520</name>
</gene>
<keyword evidence="5 7" id="KW-0808">Transferase</keyword>
<dbReference type="InterPro" id="IPR013102">
    <property type="entry name" value="PYNP_C"/>
</dbReference>
<dbReference type="InterPro" id="IPR036320">
    <property type="entry name" value="Glycosyl_Trfase_fam3_N_dom_sf"/>
</dbReference>
<keyword evidence="10" id="KW-1185">Reference proteome</keyword>
<feature type="domain" description="Pyrimidine nucleoside phosphorylase C-terminal" evidence="8">
    <location>
        <begin position="355"/>
        <end position="429"/>
    </location>
</feature>
<evidence type="ECO:0000256" key="3">
    <source>
        <dbReference type="ARBA" id="ARBA00011892"/>
    </source>
</evidence>
<dbReference type="SMART" id="SM00941">
    <property type="entry name" value="PYNP_C"/>
    <property type="match status" value="1"/>
</dbReference>
<dbReference type="GO" id="GO:0046104">
    <property type="term" value="P:thymidine metabolic process"/>
    <property type="evidence" value="ECO:0007669"/>
    <property type="project" value="UniProtKB-UniRule"/>
</dbReference>
<dbReference type="RefSeq" id="WP_153479263.1">
    <property type="nucleotide sequence ID" value="NZ_VWNA01000001.1"/>
</dbReference>
<keyword evidence="4 7" id="KW-0328">Glycosyltransferase</keyword>
<comment type="similarity">
    <text evidence="1 7">Belongs to the thymidine/pyrimidine-nucleoside phosphorylase family.</text>
</comment>
<dbReference type="InterPro" id="IPR035902">
    <property type="entry name" value="Nuc_phospho_transferase"/>
</dbReference>
<dbReference type="Pfam" id="PF02885">
    <property type="entry name" value="Glycos_trans_3N"/>
    <property type="match status" value="1"/>
</dbReference>
<dbReference type="InterPro" id="IPR036566">
    <property type="entry name" value="PYNP-like_C_sf"/>
</dbReference>
<dbReference type="Proteomes" id="UP000332515">
    <property type="component" value="Unassembled WGS sequence"/>
</dbReference>
<dbReference type="SUPFAM" id="SSF47648">
    <property type="entry name" value="Nucleoside phosphorylase/phosphoribosyltransferase N-terminal domain"/>
    <property type="match status" value="1"/>
</dbReference>
<comment type="caution">
    <text evidence="9">The sequence shown here is derived from an EMBL/GenBank/DDBJ whole genome shotgun (WGS) entry which is preliminary data.</text>
</comment>
<reference evidence="9 10" key="1">
    <citation type="submission" date="2019-09" db="EMBL/GenBank/DDBJ databases">
        <title>Segnochrobactrum spirostomi gen. nov., sp. nov., isolated from the ciliate Spirostomum cf. yagiui and description of a novel family, Segnochrobactraceae fam. nov. within the order Rhizobiales of the class Alphaproteobacteria.</title>
        <authorList>
            <person name="Akter S."/>
            <person name="Shazib S.U.A."/>
            <person name="Shin M.K."/>
        </authorList>
    </citation>
    <scope>NUCLEOTIDE SEQUENCE [LARGE SCALE GENOMIC DNA]</scope>
    <source>
        <strain evidence="9 10">Sp-1</strain>
    </source>
</reference>
<evidence type="ECO:0000256" key="2">
    <source>
        <dbReference type="ARBA" id="ARBA00011738"/>
    </source>
</evidence>
<evidence type="ECO:0000256" key="4">
    <source>
        <dbReference type="ARBA" id="ARBA00022676"/>
    </source>
</evidence>
<comment type="function">
    <text evidence="7">The enzymes which catalyze the reversible phosphorolysis of pyrimidine nucleosides are involved in the degradation of these compounds and in their utilization as carbon and energy sources, or in the rescue of pyrimidine bases for nucleotide synthesis.</text>
</comment>
<dbReference type="EC" id="2.4.2.4" evidence="3 7"/>
<protein>
    <recommendedName>
        <fullName evidence="3 7">Thymidine phosphorylase</fullName>
        <ecNumber evidence="3 7">2.4.2.4</ecNumber>
    </recommendedName>
    <alternativeName>
        <fullName evidence="7">TdRPase</fullName>
    </alternativeName>
</protein>
<comment type="catalytic activity">
    <reaction evidence="6 7">
        <text>thymidine + phosphate = 2-deoxy-alpha-D-ribose 1-phosphate + thymine</text>
        <dbReference type="Rhea" id="RHEA:16037"/>
        <dbReference type="ChEBI" id="CHEBI:17748"/>
        <dbReference type="ChEBI" id="CHEBI:17821"/>
        <dbReference type="ChEBI" id="CHEBI:43474"/>
        <dbReference type="ChEBI" id="CHEBI:57259"/>
        <dbReference type="EC" id="2.4.2.4"/>
    </reaction>
</comment>
<organism evidence="9 10">
    <name type="scientific">Segnochrobactrum spirostomi</name>
    <dbReference type="NCBI Taxonomy" id="2608987"/>
    <lineage>
        <taxon>Bacteria</taxon>
        <taxon>Pseudomonadati</taxon>
        <taxon>Pseudomonadota</taxon>
        <taxon>Alphaproteobacteria</taxon>
        <taxon>Hyphomicrobiales</taxon>
        <taxon>Segnochrobactraceae</taxon>
        <taxon>Segnochrobactrum</taxon>
    </lineage>
</organism>
<dbReference type="HAMAP" id="MF_01628">
    <property type="entry name" value="Thymid_phosp"/>
    <property type="match status" value="1"/>
</dbReference>
<dbReference type="NCBIfam" id="TIGR02643">
    <property type="entry name" value="T_phosphoryl"/>
    <property type="match status" value="1"/>
</dbReference>
<dbReference type="PANTHER" id="PTHR10515">
    <property type="entry name" value="THYMIDINE PHOSPHORYLASE"/>
    <property type="match status" value="1"/>
</dbReference>
<dbReference type="InterPro" id="IPR000053">
    <property type="entry name" value="Thymidine/pyrmidine_PPase"/>
</dbReference>
<dbReference type="SUPFAM" id="SSF52418">
    <property type="entry name" value="Nucleoside phosphorylase/phosphoribosyltransferase catalytic domain"/>
    <property type="match status" value="1"/>
</dbReference>
<dbReference type="Gene3D" id="1.20.970.10">
    <property type="entry name" value="Transferase, Pyrimidine Nucleoside Phosphorylase, Chain C"/>
    <property type="match status" value="1"/>
</dbReference>
<dbReference type="Pfam" id="PF07831">
    <property type="entry name" value="PYNP_C"/>
    <property type="match status" value="1"/>
</dbReference>
<dbReference type="NCBIfam" id="TIGR02644">
    <property type="entry name" value="Y_phosphoryl"/>
    <property type="match status" value="1"/>
</dbReference>
<evidence type="ECO:0000256" key="5">
    <source>
        <dbReference type="ARBA" id="ARBA00022679"/>
    </source>
</evidence>
<dbReference type="GO" id="GO:0004645">
    <property type="term" value="F:1,4-alpha-oligoglucan phosphorylase activity"/>
    <property type="evidence" value="ECO:0007669"/>
    <property type="project" value="InterPro"/>
</dbReference>
<comment type="subunit">
    <text evidence="2 7">Homodimer.</text>
</comment>
<evidence type="ECO:0000256" key="1">
    <source>
        <dbReference type="ARBA" id="ARBA00006915"/>
    </source>
</evidence>
<dbReference type="PIRSF" id="PIRSF000478">
    <property type="entry name" value="TP_PyNP"/>
    <property type="match status" value="1"/>
</dbReference>
<dbReference type="InterPro" id="IPR017459">
    <property type="entry name" value="Glycosyl_Trfase_fam3_N_dom"/>
</dbReference>
<proteinExistence type="inferred from homology"/>
<sequence length="447" mass="45776">MTLAPHGFLPQEIIRRKRDRHRLGREDISAFVAGITDGTVSEGQVAALAMAIFLNGLDLEERVALTLAQRDSGMVLDWSGLPGPALDKHSTGGVGDLVSLILGPVVAACGGFVPMISGRGLGHTGGTLDKLESIPGYRATPGLAEFRRVVREVGCAIIGQTDELAPADRRIYAIRDVTATVETLDLITPSILSKKLAAGLHALVLDVKCGSGAFMADRAAARALADSLVTVAVGAGLPTVALLTDMDSMLASAAGNALEVKIAIDVLTGRGKAEPKLVAVTRALTAEMLVQGRLAADLSEAGDKIDAALASGKAAEIFARMVTALGGPADLLERPDAYLATAPVTRAVHPDQAGLVGATDMRALGLAVIGLGGGRRRPTDTIDPAVGLSDVAGLGAEVGPDRPLAVVHAKTEADADRAAAAVRAAYSVQDTAPPSAPLIIERLPAAT</sequence>
<dbReference type="GO" id="GO:0006206">
    <property type="term" value="P:pyrimidine nucleobase metabolic process"/>
    <property type="evidence" value="ECO:0007669"/>
    <property type="project" value="InterPro"/>
</dbReference>
<dbReference type="FunFam" id="3.40.1030.10:FF:000003">
    <property type="entry name" value="Pyrimidine-nucleoside phosphorylase"/>
    <property type="match status" value="1"/>
</dbReference>
<dbReference type="Pfam" id="PF00591">
    <property type="entry name" value="Glycos_transf_3"/>
    <property type="match status" value="1"/>
</dbReference>
<dbReference type="UniPathway" id="UPA00578">
    <property type="reaction ID" value="UER00638"/>
</dbReference>